<accession>A0A3M7R754</accession>
<sequence>HIFLVHLKTLLPYNALELINGNYVQLNDIFLKNFELENLKEFFERNAWIECIECDSCQHWYHFKCAKYVSDCLINHCGIPPKKFCFPRFRRSLSSRSSQRFIFLGICAANTESHRAKVSIAREIAEKSKLRTIEVDIKSSQLTLTL</sequence>
<comment type="caution">
    <text evidence="1">The sequence shown here is derived from an EMBL/GenBank/DDBJ whole genome shotgun (WGS) entry which is preliminary data.</text>
</comment>
<proteinExistence type="predicted"/>
<dbReference type="Proteomes" id="UP000276133">
    <property type="component" value="Unassembled WGS sequence"/>
</dbReference>
<name>A0A3M7R754_BRAPC</name>
<gene>
    <name evidence="1" type="ORF">BpHYR1_053676</name>
</gene>
<dbReference type="AlphaFoldDB" id="A0A3M7R754"/>
<dbReference type="EMBL" id="REGN01004109">
    <property type="protein sequence ID" value="RNA19065.1"/>
    <property type="molecule type" value="Genomic_DNA"/>
</dbReference>
<evidence type="ECO:0000313" key="2">
    <source>
        <dbReference type="Proteomes" id="UP000276133"/>
    </source>
</evidence>
<organism evidence="1 2">
    <name type="scientific">Brachionus plicatilis</name>
    <name type="common">Marine rotifer</name>
    <name type="synonym">Brachionus muelleri</name>
    <dbReference type="NCBI Taxonomy" id="10195"/>
    <lineage>
        <taxon>Eukaryota</taxon>
        <taxon>Metazoa</taxon>
        <taxon>Spiralia</taxon>
        <taxon>Gnathifera</taxon>
        <taxon>Rotifera</taxon>
        <taxon>Eurotatoria</taxon>
        <taxon>Monogononta</taxon>
        <taxon>Pseudotrocha</taxon>
        <taxon>Ploima</taxon>
        <taxon>Brachionidae</taxon>
        <taxon>Brachionus</taxon>
    </lineage>
</organism>
<feature type="non-terminal residue" evidence="1">
    <location>
        <position position="1"/>
    </location>
</feature>
<reference evidence="1 2" key="1">
    <citation type="journal article" date="2018" name="Sci. Rep.">
        <title>Genomic signatures of local adaptation to the degree of environmental predictability in rotifers.</title>
        <authorList>
            <person name="Franch-Gras L."/>
            <person name="Hahn C."/>
            <person name="Garcia-Roger E.M."/>
            <person name="Carmona M.J."/>
            <person name="Serra M."/>
            <person name="Gomez A."/>
        </authorList>
    </citation>
    <scope>NUCLEOTIDE SEQUENCE [LARGE SCALE GENOMIC DNA]</scope>
    <source>
        <strain evidence="1">HYR1</strain>
    </source>
</reference>
<keyword evidence="2" id="KW-1185">Reference proteome</keyword>
<protein>
    <submittedName>
        <fullName evidence="1">Uncharacterized protein</fullName>
    </submittedName>
</protein>
<evidence type="ECO:0000313" key="1">
    <source>
        <dbReference type="EMBL" id="RNA19065.1"/>
    </source>
</evidence>
<dbReference type="InterPro" id="IPR013083">
    <property type="entry name" value="Znf_RING/FYVE/PHD"/>
</dbReference>
<dbReference type="Gene3D" id="3.30.40.10">
    <property type="entry name" value="Zinc/RING finger domain, C3HC4 (zinc finger)"/>
    <property type="match status" value="1"/>
</dbReference>